<dbReference type="AlphaFoldDB" id="A0AA88A4R0"/>
<keyword evidence="2" id="KW-1185">Reference proteome</keyword>
<evidence type="ECO:0000313" key="2">
    <source>
        <dbReference type="Proteomes" id="UP001187192"/>
    </source>
</evidence>
<protein>
    <submittedName>
        <fullName evidence="1">Uncharacterized protein</fullName>
    </submittedName>
</protein>
<dbReference type="Proteomes" id="UP001187192">
    <property type="component" value="Unassembled WGS sequence"/>
</dbReference>
<proteinExistence type="predicted"/>
<accession>A0AA88A4R0</accession>
<gene>
    <name evidence="1" type="ORF">TIFTF001_013646</name>
</gene>
<name>A0AA88A4R0_FICCA</name>
<sequence>MESWEGGLRRGLDAGSAGEWPVAVVGRGGAHRLKGVALWAGWVTSLGRGRACHWGSGRGGVRAWVAGGAGSGWWVGGLDIDEAGGWSIAGINRGKARRLCLGCDAGEGICQWGSWGI</sequence>
<reference evidence="1" key="1">
    <citation type="submission" date="2023-07" db="EMBL/GenBank/DDBJ databases">
        <title>draft genome sequence of fig (Ficus carica).</title>
        <authorList>
            <person name="Takahashi T."/>
            <person name="Nishimura K."/>
        </authorList>
    </citation>
    <scope>NUCLEOTIDE SEQUENCE</scope>
</reference>
<dbReference type="EMBL" id="BTGU01000018">
    <property type="protein sequence ID" value="GMN44452.1"/>
    <property type="molecule type" value="Genomic_DNA"/>
</dbReference>
<evidence type="ECO:0000313" key="1">
    <source>
        <dbReference type="EMBL" id="GMN44452.1"/>
    </source>
</evidence>
<comment type="caution">
    <text evidence="1">The sequence shown here is derived from an EMBL/GenBank/DDBJ whole genome shotgun (WGS) entry which is preliminary data.</text>
</comment>
<organism evidence="1 2">
    <name type="scientific">Ficus carica</name>
    <name type="common">Common fig</name>
    <dbReference type="NCBI Taxonomy" id="3494"/>
    <lineage>
        <taxon>Eukaryota</taxon>
        <taxon>Viridiplantae</taxon>
        <taxon>Streptophyta</taxon>
        <taxon>Embryophyta</taxon>
        <taxon>Tracheophyta</taxon>
        <taxon>Spermatophyta</taxon>
        <taxon>Magnoliopsida</taxon>
        <taxon>eudicotyledons</taxon>
        <taxon>Gunneridae</taxon>
        <taxon>Pentapetalae</taxon>
        <taxon>rosids</taxon>
        <taxon>fabids</taxon>
        <taxon>Rosales</taxon>
        <taxon>Moraceae</taxon>
        <taxon>Ficeae</taxon>
        <taxon>Ficus</taxon>
    </lineage>
</organism>